<feature type="compositionally biased region" description="Basic and acidic residues" evidence="1">
    <location>
        <begin position="494"/>
        <end position="504"/>
    </location>
</feature>
<feature type="compositionally biased region" description="Basic and acidic residues" evidence="1">
    <location>
        <begin position="61"/>
        <end position="72"/>
    </location>
</feature>
<feature type="region of interest" description="Disordered" evidence="1">
    <location>
        <begin position="365"/>
        <end position="518"/>
    </location>
</feature>
<feature type="compositionally biased region" description="Polar residues" evidence="1">
    <location>
        <begin position="468"/>
        <end position="480"/>
    </location>
</feature>
<feature type="region of interest" description="Disordered" evidence="1">
    <location>
        <begin position="61"/>
        <end position="341"/>
    </location>
</feature>
<dbReference type="EMBL" id="JADCUA010000022">
    <property type="protein sequence ID" value="KAH9832259.1"/>
    <property type="molecule type" value="Genomic_DNA"/>
</dbReference>
<keyword evidence="4" id="KW-1185">Reference proteome</keyword>
<feature type="compositionally biased region" description="Acidic residues" evidence="1">
    <location>
        <begin position="233"/>
        <end position="248"/>
    </location>
</feature>
<feature type="compositionally biased region" description="Basic and acidic residues" evidence="1">
    <location>
        <begin position="309"/>
        <end position="321"/>
    </location>
</feature>
<dbReference type="Proteomes" id="UP000814176">
    <property type="component" value="Unassembled WGS sequence"/>
</dbReference>
<evidence type="ECO:0000313" key="3">
    <source>
        <dbReference type="EMBL" id="KAH9832259.1"/>
    </source>
</evidence>
<dbReference type="InterPro" id="IPR045341">
    <property type="entry name" value="DUF6532"/>
</dbReference>
<evidence type="ECO:0000313" key="4">
    <source>
        <dbReference type="Proteomes" id="UP000814176"/>
    </source>
</evidence>
<name>A0ABQ8K5J1_9APHY</name>
<comment type="caution">
    <text evidence="3">The sequence shown here is derived from an EMBL/GenBank/DDBJ whole genome shotgun (WGS) entry which is preliminary data.</text>
</comment>
<feature type="compositionally biased region" description="Polar residues" evidence="1">
    <location>
        <begin position="402"/>
        <end position="421"/>
    </location>
</feature>
<proteinExistence type="predicted"/>
<sequence>MTKGQRGKKKRSLNAEGLIAQGTSAKGDVSHEAPRAKNVPIDTADGIYDLQRELRSLKRAERDAFEQAREEDIANPTITRPRAAKTKAYDVRIWKPKAREPKPDVPEPSGEPASGSDTVTKQVKPSRMGTGQGQPSVVTEEMSKSSLPTQTSRAQASARSKTVTVDPEISDGELEYVTMDNPQRMDDVEKISPRTDSDLDQQHRERVAAGNRRPSIDDGEGSEAESNGRGSDAEEYESGADLESEEDFGVQGGYAPSSRKTDKVAAQLKQGSVKVVSNGRNSRRVLQSDSETGGSDYAPDFLEPDYESPSDHESAGARDSGDEAQVAQEGPAKYRNLDGSVDHEWKEMIIHRGQRPKLPAIRHYVQQADENVTPSSEEYRRNASLPQPPSKPALVSSKKHSATSQHPDLARQTINDEVATTKTKRQGSFRQNDTQAPGGLISSEEDSAPPAYRRGRPGANKPRRASGKQPTAVVSSNRSIPASALAHTAAPGARNERQASREGAHSGSESDDGDDAAADHPQLLLASDENVWPEDTDVTFVENGKKVAGLNSQTSLKVRTLLKSTIAQELPQALALVNAFPNVGERPKMFLDIFIASTRRLGSNYTTIAQRLLQDSAYVIGLLYLPTKRMCSIRGPWYGACRDAVWEGYGLKAVEDDPEALQKAVEALLLNHQFICPGKLVNGKYTEFKRDLPFCAEPIINLTNILFLGPKAVCPIKDSVFTSSIKTGPESEKREIPQAMAALLATFAGAAIGEGLHGTREPLQDRENEGFNSIKQETPYRDHLATLSTLHPMGRHKILGYIFKEAKTAHMKRGAAQTRTTTASAFVDPMTAGMDIDL</sequence>
<evidence type="ECO:0000259" key="2">
    <source>
        <dbReference type="Pfam" id="PF20149"/>
    </source>
</evidence>
<feature type="compositionally biased region" description="Basic and acidic residues" evidence="1">
    <location>
        <begin position="87"/>
        <end position="105"/>
    </location>
</feature>
<protein>
    <recommendedName>
        <fullName evidence="2">DUF6532 domain-containing protein</fullName>
    </recommendedName>
</protein>
<dbReference type="RefSeq" id="XP_047775278.1">
    <property type="nucleotide sequence ID" value="XM_047927866.1"/>
</dbReference>
<feature type="compositionally biased region" description="Basic and acidic residues" evidence="1">
    <location>
        <begin position="183"/>
        <end position="207"/>
    </location>
</feature>
<dbReference type="Pfam" id="PF20149">
    <property type="entry name" value="DUF6532"/>
    <property type="match status" value="1"/>
</dbReference>
<feature type="compositionally biased region" description="Basic residues" evidence="1">
    <location>
        <begin position="1"/>
        <end position="12"/>
    </location>
</feature>
<feature type="compositionally biased region" description="Polar residues" evidence="1">
    <location>
        <begin position="144"/>
        <end position="163"/>
    </location>
</feature>
<accession>A0ABQ8K5J1</accession>
<feature type="compositionally biased region" description="Polar residues" evidence="1">
    <location>
        <begin position="278"/>
        <end position="293"/>
    </location>
</feature>
<feature type="region of interest" description="Disordered" evidence="1">
    <location>
        <begin position="1"/>
        <end position="40"/>
    </location>
</feature>
<evidence type="ECO:0000256" key="1">
    <source>
        <dbReference type="SAM" id="MobiDB-lite"/>
    </source>
</evidence>
<feature type="domain" description="DUF6532" evidence="2">
    <location>
        <begin position="572"/>
        <end position="789"/>
    </location>
</feature>
<feature type="compositionally biased region" description="Basic residues" evidence="1">
    <location>
        <begin position="453"/>
        <end position="466"/>
    </location>
</feature>
<dbReference type="GeneID" id="72008598"/>
<reference evidence="3 4" key="1">
    <citation type="journal article" date="2021" name="Environ. Microbiol.">
        <title>Gene family expansions and transcriptome signatures uncover fungal adaptations to wood decay.</title>
        <authorList>
            <person name="Hage H."/>
            <person name="Miyauchi S."/>
            <person name="Viragh M."/>
            <person name="Drula E."/>
            <person name="Min B."/>
            <person name="Chaduli D."/>
            <person name="Navarro D."/>
            <person name="Favel A."/>
            <person name="Norest M."/>
            <person name="Lesage-Meessen L."/>
            <person name="Balint B."/>
            <person name="Merenyi Z."/>
            <person name="de Eugenio L."/>
            <person name="Morin E."/>
            <person name="Martinez A.T."/>
            <person name="Baldrian P."/>
            <person name="Stursova M."/>
            <person name="Martinez M.J."/>
            <person name="Novotny C."/>
            <person name="Magnuson J.K."/>
            <person name="Spatafora J.W."/>
            <person name="Maurice S."/>
            <person name="Pangilinan J."/>
            <person name="Andreopoulos W."/>
            <person name="LaButti K."/>
            <person name="Hundley H."/>
            <person name="Na H."/>
            <person name="Kuo A."/>
            <person name="Barry K."/>
            <person name="Lipzen A."/>
            <person name="Henrissat B."/>
            <person name="Riley R."/>
            <person name="Ahrendt S."/>
            <person name="Nagy L.G."/>
            <person name="Grigoriev I.V."/>
            <person name="Martin F."/>
            <person name="Rosso M.N."/>
        </authorList>
    </citation>
    <scope>NUCLEOTIDE SEQUENCE [LARGE SCALE GENOMIC DNA]</scope>
    <source>
        <strain evidence="3 4">CIRM-BRFM 1785</strain>
    </source>
</reference>
<gene>
    <name evidence="3" type="ORF">C8Q71DRAFT_861158</name>
</gene>
<organism evidence="3 4">
    <name type="scientific">Rhodofomes roseus</name>
    <dbReference type="NCBI Taxonomy" id="34475"/>
    <lineage>
        <taxon>Eukaryota</taxon>
        <taxon>Fungi</taxon>
        <taxon>Dikarya</taxon>
        <taxon>Basidiomycota</taxon>
        <taxon>Agaricomycotina</taxon>
        <taxon>Agaricomycetes</taxon>
        <taxon>Polyporales</taxon>
        <taxon>Rhodofomes</taxon>
    </lineage>
</organism>